<evidence type="ECO:0000313" key="2">
    <source>
        <dbReference type="EMBL" id="OHX67103.1"/>
    </source>
</evidence>
<dbReference type="STRING" id="915059.NH26_12495"/>
<dbReference type="AlphaFoldDB" id="A0A1S1Z1P6"/>
<sequence length="176" mass="19769">MDIYEKEQPKKFPVAMKYAAIAGVFSFGYSIFLMMMEKSQDQFLGMLGMVVTAVAMFMATREYKNDCEGYLPFKEGFKIGALMGVISSFISNLLNYFYVAFIDSSFIEQAVDVTVKEMESNPQITDEQLEQSIKMVEWMMGTPIPFLIAFIFASIMSCLLALGVAGILKQENPEAV</sequence>
<accession>A0A1S1Z1P6</accession>
<keyword evidence="1" id="KW-0472">Membrane</keyword>
<evidence type="ECO:0008006" key="4">
    <source>
        <dbReference type="Google" id="ProtNLM"/>
    </source>
</evidence>
<keyword evidence="1" id="KW-1133">Transmembrane helix</keyword>
<dbReference type="RefSeq" id="WP_044227756.1">
    <property type="nucleotide sequence ID" value="NZ_JRYR02000001.1"/>
</dbReference>
<feature type="transmembrane region" description="Helical" evidence="1">
    <location>
        <begin position="79"/>
        <end position="98"/>
    </location>
</feature>
<dbReference type="EMBL" id="JRYR02000001">
    <property type="protein sequence ID" value="OHX67103.1"/>
    <property type="molecule type" value="Genomic_DNA"/>
</dbReference>
<keyword evidence="1" id="KW-0812">Transmembrane</keyword>
<proteinExistence type="predicted"/>
<organism evidence="2 3">
    <name type="scientific">Flammeovirga pacifica</name>
    <dbReference type="NCBI Taxonomy" id="915059"/>
    <lineage>
        <taxon>Bacteria</taxon>
        <taxon>Pseudomonadati</taxon>
        <taxon>Bacteroidota</taxon>
        <taxon>Cytophagia</taxon>
        <taxon>Cytophagales</taxon>
        <taxon>Flammeovirgaceae</taxon>
        <taxon>Flammeovirga</taxon>
    </lineage>
</organism>
<feature type="transmembrane region" description="Helical" evidence="1">
    <location>
        <begin position="144"/>
        <end position="168"/>
    </location>
</feature>
<name>A0A1S1Z1P6_FLAPC</name>
<evidence type="ECO:0000313" key="3">
    <source>
        <dbReference type="Proteomes" id="UP000179797"/>
    </source>
</evidence>
<keyword evidence="3" id="KW-1185">Reference proteome</keyword>
<gene>
    <name evidence="2" type="ORF">NH26_12495</name>
</gene>
<dbReference type="Proteomes" id="UP000179797">
    <property type="component" value="Unassembled WGS sequence"/>
</dbReference>
<feature type="transmembrane region" description="Helical" evidence="1">
    <location>
        <begin position="12"/>
        <end position="36"/>
    </location>
</feature>
<reference evidence="2 3" key="1">
    <citation type="journal article" date="2012" name="Int. J. Syst. Evol. Microbiol.">
        <title>Flammeovirga pacifica sp. nov., isolated from deep-sea sediment.</title>
        <authorList>
            <person name="Xu H."/>
            <person name="Fu Y."/>
            <person name="Yang N."/>
            <person name="Ding Z."/>
            <person name="Lai Q."/>
            <person name="Zeng R."/>
        </authorList>
    </citation>
    <scope>NUCLEOTIDE SEQUENCE [LARGE SCALE GENOMIC DNA]</scope>
    <source>
        <strain evidence="3">DSM 24597 / LMG 26175 / WPAGA1</strain>
    </source>
</reference>
<protein>
    <recommendedName>
        <fullName evidence="4">DUF4199 domain-containing protein</fullName>
    </recommendedName>
</protein>
<comment type="caution">
    <text evidence="2">The sequence shown here is derived from an EMBL/GenBank/DDBJ whole genome shotgun (WGS) entry which is preliminary data.</text>
</comment>
<dbReference type="InterPro" id="IPR025250">
    <property type="entry name" value="DUF4199"/>
</dbReference>
<evidence type="ECO:0000256" key="1">
    <source>
        <dbReference type="SAM" id="Phobius"/>
    </source>
</evidence>
<dbReference type="OrthoDB" id="1122768at2"/>
<feature type="transmembrane region" description="Helical" evidence="1">
    <location>
        <begin position="42"/>
        <end position="59"/>
    </location>
</feature>
<dbReference type="Pfam" id="PF13858">
    <property type="entry name" value="DUF4199"/>
    <property type="match status" value="1"/>
</dbReference>